<organism evidence="1 2">
    <name type="scientific">Sphingobacterium chuzhouense</name>
    <dbReference type="NCBI Taxonomy" id="1742264"/>
    <lineage>
        <taxon>Bacteria</taxon>
        <taxon>Pseudomonadati</taxon>
        <taxon>Bacteroidota</taxon>
        <taxon>Sphingobacteriia</taxon>
        <taxon>Sphingobacteriales</taxon>
        <taxon>Sphingobacteriaceae</taxon>
        <taxon>Sphingobacterium</taxon>
    </lineage>
</organism>
<dbReference type="RefSeq" id="WP_190312151.1">
    <property type="nucleotide sequence ID" value="NZ_JACNYL010000001.1"/>
</dbReference>
<evidence type="ECO:0000313" key="1">
    <source>
        <dbReference type="EMBL" id="MBD1420377.1"/>
    </source>
</evidence>
<gene>
    <name evidence="1" type="ORF">H8B21_02235</name>
</gene>
<comment type="caution">
    <text evidence="1">The sequence shown here is derived from an EMBL/GenBank/DDBJ whole genome shotgun (WGS) entry which is preliminary data.</text>
</comment>
<name>A0ABR7XQ20_9SPHI</name>
<sequence>MDLLKQIGLIDLETSKRDMSYESMLTLYWEFFDAAGYESHLLANDKLLRTVMSNDIYPDLYAGNAIYQLELNRRLIDLGWLYLTYKEEKGAASEINNVSKQQEYRPKFDYSHESTYYFDDYSWLGMEFDKDHDPFKQEDDYNEVVSRFKGKVRWLTLDEIADPYSFYASAFDKKTHQDWIQLLTIWGEYTFLPKSICHAMDGGEVYDNYVLFQKLTEMAYLIHHYEDYVPDSRTFLYLDFCEYPSSLSIDEIINPQLVLFGMFENRTKEETINEFFWWVDSVLNGAYTADFSRTYNIYVAIIKLAEFCWIFKPYVRKGASLKSRAENDENAYYASFFETLSYHNQYLDPREKERPLYALNWVFATYNRDLGSLRSVLRWTFEASFQSKSSLLNDTMIKDLKTNCAKLIELTHFIYMVMLQEKK</sequence>
<dbReference type="EMBL" id="JACNYL010000001">
    <property type="protein sequence ID" value="MBD1420377.1"/>
    <property type="molecule type" value="Genomic_DNA"/>
</dbReference>
<keyword evidence="2" id="KW-1185">Reference proteome</keyword>
<evidence type="ECO:0000313" key="2">
    <source>
        <dbReference type="Proteomes" id="UP000651112"/>
    </source>
</evidence>
<proteinExistence type="predicted"/>
<protein>
    <submittedName>
        <fullName evidence="1">Uncharacterized protein</fullName>
    </submittedName>
</protein>
<dbReference type="Proteomes" id="UP000651112">
    <property type="component" value="Unassembled WGS sequence"/>
</dbReference>
<accession>A0ABR7XQ20</accession>
<reference evidence="1 2" key="1">
    <citation type="submission" date="2020-08" db="EMBL/GenBank/DDBJ databases">
        <title>Sphingobacterium sp. DN00404 isolated from aquaculture water.</title>
        <authorList>
            <person name="Zhang M."/>
        </authorList>
    </citation>
    <scope>NUCLEOTIDE SEQUENCE [LARGE SCALE GENOMIC DNA]</scope>
    <source>
        <strain evidence="1 2">KCTC 42746</strain>
    </source>
</reference>